<name>A0AAV5S896_9BILA</name>
<sequence>NGYDGSVTTTGKPGSSKGGLTKAIFEEVMGSNSFGITMIKGFDYSMKVSPSSGHDITCSSSTCFGKIFGITVPMKNADGPSDA</sequence>
<protein>
    <submittedName>
        <fullName evidence="1">Uncharacterized protein</fullName>
    </submittedName>
</protein>
<accession>A0AAV5S896</accession>
<reference evidence="1" key="1">
    <citation type="submission" date="2023-10" db="EMBL/GenBank/DDBJ databases">
        <title>Genome assembly of Pristionchus species.</title>
        <authorList>
            <person name="Yoshida K."/>
            <person name="Sommer R.J."/>
        </authorList>
    </citation>
    <scope>NUCLEOTIDE SEQUENCE</scope>
    <source>
        <strain evidence="1">RS0144</strain>
    </source>
</reference>
<keyword evidence="2" id="KW-1185">Reference proteome</keyword>
<feature type="non-terminal residue" evidence="1">
    <location>
        <position position="83"/>
    </location>
</feature>
<dbReference type="InterPro" id="IPR037176">
    <property type="entry name" value="Osmotin/thaumatin-like_sf"/>
</dbReference>
<dbReference type="SUPFAM" id="SSF49870">
    <property type="entry name" value="Osmotin, thaumatin-like protein"/>
    <property type="match status" value="1"/>
</dbReference>
<evidence type="ECO:0000313" key="2">
    <source>
        <dbReference type="Proteomes" id="UP001432027"/>
    </source>
</evidence>
<comment type="caution">
    <text evidence="1">The sequence shown here is derived from an EMBL/GenBank/DDBJ whole genome shotgun (WGS) entry which is preliminary data.</text>
</comment>
<proteinExistence type="predicted"/>
<dbReference type="AlphaFoldDB" id="A0AAV5S896"/>
<feature type="non-terminal residue" evidence="1">
    <location>
        <position position="1"/>
    </location>
</feature>
<evidence type="ECO:0000313" key="1">
    <source>
        <dbReference type="EMBL" id="GMS78235.1"/>
    </source>
</evidence>
<dbReference type="Proteomes" id="UP001432027">
    <property type="component" value="Unassembled WGS sequence"/>
</dbReference>
<dbReference type="EMBL" id="BTSX01000001">
    <property type="protein sequence ID" value="GMS78235.1"/>
    <property type="molecule type" value="Genomic_DNA"/>
</dbReference>
<organism evidence="1 2">
    <name type="scientific">Pristionchus entomophagus</name>
    <dbReference type="NCBI Taxonomy" id="358040"/>
    <lineage>
        <taxon>Eukaryota</taxon>
        <taxon>Metazoa</taxon>
        <taxon>Ecdysozoa</taxon>
        <taxon>Nematoda</taxon>
        <taxon>Chromadorea</taxon>
        <taxon>Rhabditida</taxon>
        <taxon>Rhabditina</taxon>
        <taxon>Diplogasteromorpha</taxon>
        <taxon>Diplogasteroidea</taxon>
        <taxon>Neodiplogasteridae</taxon>
        <taxon>Pristionchus</taxon>
    </lineage>
</organism>
<gene>
    <name evidence="1" type="ORF">PENTCL1PPCAC_410</name>
</gene>